<feature type="transmembrane region" description="Helical" evidence="6">
    <location>
        <begin position="58"/>
        <end position="78"/>
    </location>
</feature>
<keyword evidence="2" id="KW-1003">Cell membrane</keyword>
<feature type="transmembrane region" description="Helical" evidence="6">
    <location>
        <begin position="21"/>
        <end position="46"/>
    </location>
</feature>
<name>A0ABW6KCW5_9BACI</name>
<keyword evidence="4 6" id="KW-1133">Transmembrane helix</keyword>
<dbReference type="Pfam" id="PF06081">
    <property type="entry name" value="ArAE_1"/>
    <property type="match status" value="1"/>
</dbReference>
<evidence type="ECO:0000256" key="4">
    <source>
        <dbReference type="ARBA" id="ARBA00022989"/>
    </source>
</evidence>
<keyword evidence="3 6" id="KW-0812">Transmembrane</keyword>
<dbReference type="EMBL" id="JBIACK010000002">
    <property type="protein sequence ID" value="MFE8700532.1"/>
    <property type="molecule type" value="Genomic_DNA"/>
</dbReference>
<comment type="caution">
    <text evidence="7">The sequence shown here is derived from an EMBL/GenBank/DDBJ whole genome shotgun (WGS) entry which is preliminary data.</text>
</comment>
<evidence type="ECO:0000256" key="1">
    <source>
        <dbReference type="ARBA" id="ARBA00004651"/>
    </source>
</evidence>
<dbReference type="PANTHER" id="PTHR31086">
    <property type="entry name" value="ALUMINUM-ACTIVATED MALATE TRANSPORTER 10"/>
    <property type="match status" value="1"/>
</dbReference>
<keyword evidence="5 6" id="KW-0472">Membrane</keyword>
<evidence type="ECO:0000256" key="6">
    <source>
        <dbReference type="SAM" id="Phobius"/>
    </source>
</evidence>
<comment type="subcellular location">
    <subcellularLocation>
        <location evidence="1">Cell membrane</location>
        <topology evidence="1">Multi-pass membrane protein</topology>
    </subcellularLocation>
</comment>
<evidence type="ECO:0000313" key="8">
    <source>
        <dbReference type="Proteomes" id="UP001601059"/>
    </source>
</evidence>
<protein>
    <submittedName>
        <fullName evidence="7">Aromatic acid exporter family protein</fullName>
    </submittedName>
</protein>
<evidence type="ECO:0000256" key="2">
    <source>
        <dbReference type="ARBA" id="ARBA00022475"/>
    </source>
</evidence>
<sequence length="360" mass="41575">MKKFFKAKFVGGRIYKTGIAVFVTAALCQYFNLPAIFAVITAIVTIEPTASDSIKKGVVRFPASAIGAAYSMIFTYIFGDQAITYALSAVLTIITCHKLKLEAGILVATLTAVNMIPTTHDHYLESFFVRLTTTSIGLAVSTLVNIFIFPPNYSKDIVKNTAHLYEQSANLLMERIKEMMNGKINKNNLLTFEKLMKQVEKTEQLCQFQREEWKYHRHTKLQMREYHYEHKKLFVIRQILYHIGNLIYMPVEKDIFNSTEKLKVNHTIKSISNILSSENHNIPKEHSILINDLSEEFWQMRKKIDVQDHTTKHQHFPSKAIIYFELLSIDVLAQDLQKIHKSEWKQQAITVPVQKFNKDV</sequence>
<evidence type="ECO:0000256" key="5">
    <source>
        <dbReference type="ARBA" id="ARBA00023136"/>
    </source>
</evidence>
<dbReference type="Proteomes" id="UP001601059">
    <property type="component" value="Unassembled WGS sequence"/>
</dbReference>
<gene>
    <name evidence="7" type="ORF">ACFYKX_07905</name>
</gene>
<feature type="transmembrane region" description="Helical" evidence="6">
    <location>
        <begin position="128"/>
        <end position="149"/>
    </location>
</feature>
<keyword evidence="8" id="KW-1185">Reference proteome</keyword>
<evidence type="ECO:0000313" key="7">
    <source>
        <dbReference type="EMBL" id="MFE8700532.1"/>
    </source>
</evidence>
<proteinExistence type="predicted"/>
<evidence type="ECO:0000256" key="3">
    <source>
        <dbReference type="ARBA" id="ARBA00022692"/>
    </source>
</evidence>
<reference evidence="7 8" key="1">
    <citation type="submission" date="2024-08" db="EMBL/GenBank/DDBJ databases">
        <title>Two novel Cytobacillus novel species.</title>
        <authorList>
            <person name="Liu G."/>
        </authorList>
    </citation>
    <scope>NUCLEOTIDE SEQUENCE [LARGE SCALE GENOMIC DNA]</scope>
    <source>
        <strain evidence="7 8">FJAT-54145</strain>
    </source>
</reference>
<dbReference type="RefSeq" id="WP_389359783.1">
    <property type="nucleotide sequence ID" value="NZ_JBIACK010000002.1"/>
</dbReference>
<accession>A0ABW6KCW5</accession>
<dbReference type="InterPro" id="IPR010343">
    <property type="entry name" value="ArAE_1"/>
</dbReference>
<organism evidence="7 8">
    <name type="scientific">Cytobacillus spartinae</name>
    <dbReference type="NCBI Taxonomy" id="3299023"/>
    <lineage>
        <taxon>Bacteria</taxon>
        <taxon>Bacillati</taxon>
        <taxon>Bacillota</taxon>
        <taxon>Bacilli</taxon>
        <taxon>Bacillales</taxon>
        <taxon>Bacillaceae</taxon>
        <taxon>Cytobacillus</taxon>
    </lineage>
</organism>